<evidence type="ECO:0000313" key="5">
    <source>
        <dbReference type="Proteomes" id="UP000183639"/>
    </source>
</evidence>
<sequence>MNYLQQIRDKFKLILIDAIILGIVPILALLLRFEGTIPVKEFVTFRSCLPWMVLLNLVIFYFYGMYHRIWHYARMRDLVAIIGAVTLSQAAVFIITVMLSLEVPRSVLILNWLLSIGAIGASRLMFKINLDLVTESKGEKENLLIVGAGDAGAMLVRELEQNDNATTRIIGFVDDDEKKQKGRLAGFPILGTINELSDVVKKNKIDEIVIAIPSADGDTIRHIDLQCRNTGVKVRIMPSIYEMVSDEVSMGEMREIQLEDLLRRDPIHLDFAKITNYIAGKTVLITGAGGSIGSEISRQISRVGAREIILLGRGENSIYEIHQELKRKFPEQIYHTVIANITDKDRMARVFERFQPQVVFHAAAHKHVPLMEIQPDEAIRNNVFGTKNVAELADQNHAEIFVLISTDKAVNPTSVMGATKRTAELVLQEINQHSMTKFVTVRFGNVLGSRGSVVPLFEKQIAAGGPVTVTHKDMTRFFMTIPEAVQLVLQAGSQAEGGEVFLFDMGKPVKIKDMAEDLIRLHGLTPGKDIKIIYTGLRPGEKLYEELLTSEEGTTSTKHKKIFKAQIQPLDESDLQQSLQTLKETTDKQVILKTLKHMIPTYKSKQLEV</sequence>
<accession>A0A1I3FMY9</accession>
<comment type="similarity">
    <text evidence="1">Belongs to the polysaccharide synthase family.</text>
</comment>
<proteinExistence type="inferred from homology"/>
<evidence type="ECO:0000259" key="3">
    <source>
        <dbReference type="Pfam" id="PF02719"/>
    </source>
</evidence>
<protein>
    <submittedName>
        <fullName evidence="4">NDP-sugar epimerase, includes UDP-GlcNAc-inverting 4,6-dehydratase FlaA1 and capsular polysaccharide biosynthesis protein EpsC</fullName>
    </submittedName>
</protein>
<dbReference type="AlphaFoldDB" id="A0A1I3FMY9"/>
<gene>
    <name evidence="4" type="ORF">SAMN04487861_11625</name>
</gene>
<organism evidence="4 5">
    <name type="scientific">Selenomonas ruminantium</name>
    <dbReference type="NCBI Taxonomy" id="971"/>
    <lineage>
        <taxon>Bacteria</taxon>
        <taxon>Bacillati</taxon>
        <taxon>Bacillota</taxon>
        <taxon>Negativicutes</taxon>
        <taxon>Selenomonadales</taxon>
        <taxon>Selenomonadaceae</taxon>
        <taxon>Selenomonas</taxon>
    </lineage>
</organism>
<dbReference type="InterPro" id="IPR036291">
    <property type="entry name" value="NAD(P)-bd_dom_sf"/>
</dbReference>
<name>A0A1I3FMY9_SELRU</name>
<evidence type="ECO:0000313" key="4">
    <source>
        <dbReference type="EMBL" id="SFI12579.1"/>
    </source>
</evidence>
<dbReference type="EMBL" id="FOQK01000016">
    <property type="protein sequence ID" value="SFI12579.1"/>
    <property type="molecule type" value="Genomic_DNA"/>
</dbReference>
<dbReference type="CDD" id="cd05237">
    <property type="entry name" value="UDP_invert_4-6DH_SDR_e"/>
    <property type="match status" value="1"/>
</dbReference>
<dbReference type="Pfam" id="PF13727">
    <property type="entry name" value="CoA_binding_3"/>
    <property type="match status" value="1"/>
</dbReference>
<keyword evidence="2" id="KW-0812">Transmembrane</keyword>
<dbReference type="SUPFAM" id="SSF51735">
    <property type="entry name" value="NAD(P)-binding Rossmann-fold domains"/>
    <property type="match status" value="2"/>
</dbReference>
<keyword evidence="2" id="KW-1133">Transmembrane helix</keyword>
<keyword evidence="2" id="KW-0472">Membrane</keyword>
<dbReference type="InterPro" id="IPR003869">
    <property type="entry name" value="Polysac_CapD-like"/>
</dbReference>
<feature type="transmembrane region" description="Helical" evidence="2">
    <location>
        <begin position="78"/>
        <end position="101"/>
    </location>
</feature>
<dbReference type="PANTHER" id="PTHR43318:SF1">
    <property type="entry name" value="POLYSACCHARIDE BIOSYNTHESIS PROTEIN EPSC-RELATED"/>
    <property type="match status" value="1"/>
</dbReference>
<dbReference type="Gene3D" id="3.40.50.720">
    <property type="entry name" value="NAD(P)-binding Rossmann-like Domain"/>
    <property type="match status" value="2"/>
</dbReference>
<dbReference type="Proteomes" id="UP000183639">
    <property type="component" value="Unassembled WGS sequence"/>
</dbReference>
<feature type="transmembrane region" description="Helical" evidence="2">
    <location>
        <begin position="12"/>
        <end position="31"/>
    </location>
</feature>
<feature type="domain" description="Polysaccharide biosynthesis protein CapD-like" evidence="3">
    <location>
        <begin position="283"/>
        <end position="566"/>
    </location>
</feature>
<dbReference type="InterPro" id="IPR051203">
    <property type="entry name" value="Polysaccharide_Synthase-Rel"/>
</dbReference>
<evidence type="ECO:0000256" key="2">
    <source>
        <dbReference type="SAM" id="Phobius"/>
    </source>
</evidence>
<evidence type="ECO:0000256" key="1">
    <source>
        <dbReference type="ARBA" id="ARBA00007430"/>
    </source>
</evidence>
<dbReference type="Pfam" id="PF02719">
    <property type="entry name" value="Polysacc_synt_2"/>
    <property type="match status" value="1"/>
</dbReference>
<dbReference type="PANTHER" id="PTHR43318">
    <property type="entry name" value="UDP-N-ACETYLGLUCOSAMINE 4,6-DEHYDRATASE"/>
    <property type="match status" value="1"/>
</dbReference>
<reference evidence="4 5" key="1">
    <citation type="submission" date="2016-10" db="EMBL/GenBank/DDBJ databases">
        <authorList>
            <person name="de Groot N.N."/>
        </authorList>
    </citation>
    <scope>NUCLEOTIDE SEQUENCE [LARGE SCALE GENOMIC DNA]</scope>
    <source>
        <strain evidence="4 5">Z108</strain>
    </source>
</reference>
<feature type="transmembrane region" description="Helical" evidence="2">
    <location>
        <begin position="43"/>
        <end position="66"/>
    </location>
</feature>